<accession>A0A7J7LYG2</accession>
<dbReference type="EMBL" id="JACGCM010001886">
    <property type="protein sequence ID" value="KAF6147653.1"/>
    <property type="molecule type" value="Genomic_DNA"/>
</dbReference>
<reference evidence="3 4" key="1">
    <citation type="journal article" date="2020" name="IScience">
        <title>Genome Sequencing of the Endangered Kingdonia uniflora (Circaeasteraceae, Ranunculales) Reveals Potential Mechanisms of Evolutionary Specialization.</title>
        <authorList>
            <person name="Sun Y."/>
            <person name="Deng T."/>
            <person name="Zhang A."/>
            <person name="Moore M.J."/>
            <person name="Landis J.B."/>
            <person name="Lin N."/>
            <person name="Zhang H."/>
            <person name="Zhang X."/>
            <person name="Huang J."/>
            <person name="Zhang X."/>
            <person name="Sun H."/>
            <person name="Wang H."/>
        </authorList>
    </citation>
    <scope>NUCLEOTIDE SEQUENCE [LARGE SCALE GENOMIC DNA]</scope>
    <source>
        <strain evidence="3">TB1705</strain>
        <tissue evidence="3">Leaf</tissue>
    </source>
</reference>
<feature type="chain" id="PRO_5029599735" evidence="2">
    <location>
        <begin position="19"/>
        <end position="132"/>
    </location>
</feature>
<feature type="compositionally biased region" description="Basic and acidic residues" evidence="1">
    <location>
        <begin position="68"/>
        <end position="93"/>
    </location>
</feature>
<name>A0A7J7LYG2_9MAGN</name>
<dbReference type="OrthoDB" id="1903945at2759"/>
<evidence type="ECO:0000256" key="2">
    <source>
        <dbReference type="SAM" id="SignalP"/>
    </source>
</evidence>
<gene>
    <name evidence="3" type="ORF">GIB67_031644</name>
</gene>
<dbReference type="InterPro" id="IPR049306">
    <property type="entry name" value="GLV1-2"/>
</dbReference>
<feature type="signal peptide" evidence="2">
    <location>
        <begin position="1"/>
        <end position="18"/>
    </location>
</feature>
<proteinExistence type="predicted"/>
<dbReference type="PANTHER" id="PTHR33743">
    <property type="entry name" value="PROTEIN GOLVEN 6-RELATED"/>
    <property type="match status" value="1"/>
</dbReference>
<evidence type="ECO:0000256" key="1">
    <source>
        <dbReference type="SAM" id="MobiDB-lite"/>
    </source>
</evidence>
<protein>
    <submittedName>
        <fullName evidence="3">Uncharacterized protein</fullName>
    </submittedName>
</protein>
<keyword evidence="2" id="KW-0732">Signal</keyword>
<feature type="region of interest" description="Disordered" evidence="1">
    <location>
        <begin position="62"/>
        <end position="111"/>
    </location>
</feature>
<comment type="caution">
    <text evidence="3">The sequence shown here is derived from an EMBL/GenBank/DDBJ whole genome shotgun (WGS) entry which is preliminary data.</text>
</comment>
<dbReference type="PANTHER" id="PTHR33743:SF19">
    <property type="entry name" value="PROTEIN GOLVEN 6"/>
    <property type="match status" value="1"/>
</dbReference>
<dbReference type="AlphaFoldDB" id="A0A7J7LYG2"/>
<dbReference type="Proteomes" id="UP000541444">
    <property type="component" value="Unassembled WGS sequence"/>
</dbReference>
<organism evidence="3 4">
    <name type="scientific">Kingdonia uniflora</name>
    <dbReference type="NCBI Taxonomy" id="39325"/>
    <lineage>
        <taxon>Eukaryota</taxon>
        <taxon>Viridiplantae</taxon>
        <taxon>Streptophyta</taxon>
        <taxon>Embryophyta</taxon>
        <taxon>Tracheophyta</taxon>
        <taxon>Spermatophyta</taxon>
        <taxon>Magnoliopsida</taxon>
        <taxon>Ranunculales</taxon>
        <taxon>Circaeasteraceae</taxon>
        <taxon>Kingdonia</taxon>
    </lineage>
</organism>
<evidence type="ECO:0000313" key="4">
    <source>
        <dbReference type="Proteomes" id="UP000541444"/>
    </source>
</evidence>
<evidence type="ECO:0000313" key="3">
    <source>
        <dbReference type="EMBL" id="KAF6147653.1"/>
    </source>
</evidence>
<feature type="compositionally biased region" description="Basic and acidic residues" evidence="1">
    <location>
        <begin position="101"/>
        <end position="111"/>
    </location>
</feature>
<sequence length="132" mass="14840">MRLVILFLVFCMIFFCQTQGIRLKQEFMSTEAEVSDESGVGMVVLCQDGCCSGRSRKLLTQNIPSSTARKEGEKVDHTSSNKAELKVKEEELSVKPTPVSKHREPVPERYPDIIDIAGMDYSPAKRKPPIHN</sequence>
<dbReference type="Pfam" id="PF21529">
    <property type="entry name" value="GLV1-2"/>
    <property type="match status" value="1"/>
</dbReference>
<keyword evidence="4" id="KW-1185">Reference proteome</keyword>